<reference evidence="4" key="1">
    <citation type="journal article" date="2013" name="Genetics">
        <title>The draft genome and transcriptome of Panagrellus redivivus are shaped by the harsh demands of a free-living lifestyle.</title>
        <authorList>
            <person name="Srinivasan J."/>
            <person name="Dillman A.R."/>
            <person name="Macchietto M.G."/>
            <person name="Heikkinen L."/>
            <person name="Lakso M."/>
            <person name="Fracchia K.M."/>
            <person name="Antoshechkin I."/>
            <person name="Mortazavi A."/>
            <person name="Wong G."/>
            <person name="Sternberg P.W."/>
        </authorList>
    </citation>
    <scope>NUCLEOTIDE SEQUENCE [LARGE SCALE GENOMIC DNA]</scope>
    <source>
        <strain evidence="4">MT8872</strain>
    </source>
</reference>
<feature type="region of interest" description="Disordered" evidence="2">
    <location>
        <begin position="243"/>
        <end position="274"/>
    </location>
</feature>
<proteinExistence type="predicted"/>
<evidence type="ECO:0000313" key="4">
    <source>
        <dbReference type="Proteomes" id="UP000492821"/>
    </source>
</evidence>
<dbReference type="WBParaSite" id="Pan_g16357.t1">
    <property type="protein sequence ID" value="Pan_g16357.t1"/>
    <property type="gene ID" value="Pan_g16357"/>
</dbReference>
<dbReference type="AlphaFoldDB" id="A0A7E4V499"/>
<accession>A0A7E4V499</accession>
<sequence length="274" mass="31796">MDEEETDMAISLCFEPHDQHVYRDMPNIWTDTPNLQPPPPKMNDDQYRAYFESHKNDSPYTLVKNRYFRADLDNMPKEKYQKEPGTNLWICRLHDEKKDIYVGTAYHQKTAANLAATDLLDNAIEWGQNELFYIPRNKYEAKHYVDVKRKALLKMAEESKNPNPINLINEYAQFYNVNIETKENDEGPPFTSTIEFDGETYVGEAGTTKKEARRSTAGIVYDKLAESDKYFRYKQEQEVARIQNKLKKSKRRADKKKAGGSSDNKGVADEAEIG</sequence>
<dbReference type="GO" id="GO:0003723">
    <property type="term" value="F:RNA binding"/>
    <property type="evidence" value="ECO:0007669"/>
    <property type="project" value="UniProtKB-UniRule"/>
</dbReference>
<protein>
    <submittedName>
        <fullName evidence="5">DRBM domain-containing protein</fullName>
    </submittedName>
</protein>
<evidence type="ECO:0000256" key="1">
    <source>
        <dbReference type="PROSITE-ProRule" id="PRU00266"/>
    </source>
</evidence>
<organism evidence="4 5">
    <name type="scientific">Panagrellus redivivus</name>
    <name type="common">Microworm</name>
    <dbReference type="NCBI Taxonomy" id="6233"/>
    <lineage>
        <taxon>Eukaryota</taxon>
        <taxon>Metazoa</taxon>
        <taxon>Ecdysozoa</taxon>
        <taxon>Nematoda</taxon>
        <taxon>Chromadorea</taxon>
        <taxon>Rhabditida</taxon>
        <taxon>Tylenchina</taxon>
        <taxon>Panagrolaimomorpha</taxon>
        <taxon>Panagrolaimoidea</taxon>
        <taxon>Panagrolaimidae</taxon>
        <taxon>Panagrellus</taxon>
    </lineage>
</organism>
<dbReference type="InterPro" id="IPR014720">
    <property type="entry name" value="dsRBD_dom"/>
</dbReference>
<keyword evidence="4" id="KW-1185">Reference proteome</keyword>
<evidence type="ECO:0000256" key="2">
    <source>
        <dbReference type="SAM" id="MobiDB-lite"/>
    </source>
</evidence>
<reference evidence="5" key="2">
    <citation type="submission" date="2020-10" db="UniProtKB">
        <authorList>
            <consortium name="WormBaseParasite"/>
        </authorList>
    </citation>
    <scope>IDENTIFICATION</scope>
</reference>
<dbReference type="SUPFAM" id="SSF54768">
    <property type="entry name" value="dsRNA-binding domain-like"/>
    <property type="match status" value="1"/>
</dbReference>
<dbReference type="Pfam" id="PF00035">
    <property type="entry name" value="dsrm"/>
    <property type="match status" value="1"/>
</dbReference>
<feature type="compositionally biased region" description="Basic residues" evidence="2">
    <location>
        <begin position="244"/>
        <end position="255"/>
    </location>
</feature>
<evidence type="ECO:0000313" key="5">
    <source>
        <dbReference type="WBParaSite" id="Pan_g16357.t1"/>
    </source>
</evidence>
<dbReference type="SMART" id="SM00358">
    <property type="entry name" value="DSRM"/>
    <property type="match status" value="1"/>
</dbReference>
<dbReference type="PROSITE" id="PS50137">
    <property type="entry name" value="DS_RBD"/>
    <property type="match status" value="1"/>
</dbReference>
<dbReference type="Proteomes" id="UP000492821">
    <property type="component" value="Unassembled WGS sequence"/>
</dbReference>
<name>A0A7E4V499_PANRE</name>
<keyword evidence="1" id="KW-0694">RNA-binding</keyword>
<evidence type="ECO:0000259" key="3">
    <source>
        <dbReference type="PROSITE" id="PS50137"/>
    </source>
</evidence>
<dbReference type="Gene3D" id="3.30.160.20">
    <property type="match status" value="1"/>
</dbReference>
<feature type="domain" description="DRBM" evidence="3">
    <location>
        <begin position="163"/>
        <end position="226"/>
    </location>
</feature>